<feature type="domain" description="Polymerase nucleotidyl transferase" evidence="4">
    <location>
        <begin position="22"/>
        <end position="63"/>
    </location>
</feature>
<dbReference type="Pfam" id="PF13427">
    <property type="entry name" value="AadA_C"/>
    <property type="match status" value="1"/>
</dbReference>
<dbReference type="Proteomes" id="UP001596392">
    <property type="component" value="Unassembled WGS sequence"/>
</dbReference>
<protein>
    <submittedName>
        <fullName evidence="6">Aminoglycoside adenylyltransferase family protein</fullName>
    </submittedName>
</protein>
<dbReference type="PIRSF" id="PIRSF000819">
    <property type="entry name" value="Streptomycin_3-adenylyltransf"/>
    <property type="match status" value="1"/>
</dbReference>
<evidence type="ECO:0000256" key="3">
    <source>
        <dbReference type="ARBA" id="ARBA00047831"/>
    </source>
</evidence>
<dbReference type="Pfam" id="PF01909">
    <property type="entry name" value="NTP_transf_2"/>
    <property type="match status" value="1"/>
</dbReference>
<keyword evidence="6" id="KW-0548">Nucleotidyltransferase</keyword>
<feature type="domain" description="Adenylyltransferase AadA C-terminal" evidence="5">
    <location>
        <begin position="146"/>
        <end position="247"/>
    </location>
</feature>
<dbReference type="GO" id="GO:0016779">
    <property type="term" value="F:nucleotidyltransferase activity"/>
    <property type="evidence" value="ECO:0007669"/>
    <property type="project" value="UniProtKB-KW"/>
</dbReference>
<dbReference type="InterPro" id="IPR002934">
    <property type="entry name" value="Polymerase_NTP_transf_dom"/>
</dbReference>
<evidence type="ECO:0000313" key="7">
    <source>
        <dbReference type="Proteomes" id="UP001596392"/>
    </source>
</evidence>
<proteinExistence type="predicted"/>
<evidence type="ECO:0000313" key="6">
    <source>
        <dbReference type="EMBL" id="MFC7243152.1"/>
    </source>
</evidence>
<keyword evidence="2" id="KW-0046">Antibiotic resistance</keyword>
<evidence type="ECO:0000259" key="5">
    <source>
        <dbReference type="Pfam" id="PF13427"/>
    </source>
</evidence>
<dbReference type="SUPFAM" id="SSF81301">
    <property type="entry name" value="Nucleotidyltransferase"/>
    <property type="match status" value="1"/>
</dbReference>
<keyword evidence="7" id="KW-1185">Reference proteome</keyword>
<dbReference type="InterPro" id="IPR025184">
    <property type="entry name" value="AadA_C"/>
</dbReference>
<dbReference type="InterPro" id="IPR024172">
    <property type="entry name" value="AadA/Aad9"/>
</dbReference>
<name>A0ABW2GSY3_9ACTN</name>
<evidence type="ECO:0000259" key="4">
    <source>
        <dbReference type="Pfam" id="PF01909"/>
    </source>
</evidence>
<comment type="caution">
    <text evidence="6">The sequence shown here is derived from an EMBL/GenBank/DDBJ whole genome shotgun (WGS) entry which is preliminary data.</text>
</comment>
<keyword evidence="1" id="KW-0808">Transferase</keyword>
<dbReference type="RefSeq" id="WP_376806392.1">
    <property type="nucleotide sequence ID" value="NZ_JBHTAC010000009.1"/>
</dbReference>
<evidence type="ECO:0000256" key="1">
    <source>
        <dbReference type="ARBA" id="ARBA00022679"/>
    </source>
</evidence>
<dbReference type="NCBIfam" id="NF010309">
    <property type="entry name" value="PRK13746.1"/>
    <property type="match status" value="1"/>
</dbReference>
<dbReference type="CDD" id="cd05403">
    <property type="entry name" value="NT_KNTase_like"/>
    <property type="match status" value="1"/>
</dbReference>
<comment type="catalytic activity">
    <reaction evidence="3">
        <text>spectinomycin + ATP = 9-O-adenylylspectinomycin + diphosphate</text>
        <dbReference type="Rhea" id="RHEA:63228"/>
        <dbReference type="ChEBI" id="CHEBI:30616"/>
        <dbReference type="ChEBI" id="CHEBI:33019"/>
        <dbReference type="ChEBI" id="CHEBI:146260"/>
        <dbReference type="ChEBI" id="CHEBI:146261"/>
    </reaction>
</comment>
<organism evidence="6 7">
    <name type="scientific">Catellatospora aurea</name>
    <dbReference type="NCBI Taxonomy" id="1337874"/>
    <lineage>
        <taxon>Bacteria</taxon>
        <taxon>Bacillati</taxon>
        <taxon>Actinomycetota</taxon>
        <taxon>Actinomycetes</taxon>
        <taxon>Micromonosporales</taxon>
        <taxon>Micromonosporaceae</taxon>
        <taxon>Catellatospora</taxon>
    </lineage>
</organism>
<reference evidence="7" key="1">
    <citation type="journal article" date="2019" name="Int. J. Syst. Evol. Microbiol.">
        <title>The Global Catalogue of Microorganisms (GCM) 10K type strain sequencing project: providing services to taxonomists for standard genome sequencing and annotation.</title>
        <authorList>
            <consortium name="The Broad Institute Genomics Platform"/>
            <consortium name="The Broad Institute Genome Sequencing Center for Infectious Disease"/>
            <person name="Wu L."/>
            <person name="Ma J."/>
        </authorList>
    </citation>
    <scope>NUCLEOTIDE SEQUENCE [LARGE SCALE GENOMIC DNA]</scope>
    <source>
        <strain evidence="7">CGMCC 1.9106</strain>
    </source>
</reference>
<gene>
    <name evidence="6" type="ORF">ACFQO7_11760</name>
</gene>
<dbReference type="EMBL" id="JBHTAC010000009">
    <property type="protein sequence ID" value="MFC7243152.1"/>
    <property type="molecule type" value="Genomic_DNA"/>
</dbReference>
<sequence>MISQQTRDVVSLVRAVLGEDLIGAYLHGSAVLGGLRPRSDVDVLAVSRRSATPEQRHRIVDGLLDISGRRARRGPDRPVELIIVVQDDVRPWRYPPTCDFLYGEWLREQYERGEMPQPEPSPDLAPLLTMALAGNTALFGPPPADLLDPVPPADLRHAIVVGIPGLLADLADDTRNVLLTFARIWVTLATGEIRSKDAAADWAIAHLPAEHQPVLAHAKAIYLGQAEESWDDDLFAGVRPLADHVLAEIDRLAPAGCHRE</sequence>
<dbReference type="InterPro" id="IPR043519">
    <property type="entry name" value="NT_sf"/>
</dbReference>
<evidence type="ECO:0000256" key="2">
    <source>
        <dbReference type="ARBA" id="ARBA00023251"/>
    </source>
</evidence>
<dbReference type="Gene3D" id="3.30.460.10">
    <property type="entry name" value="Beta Polymerase, domain 2"/>
    <property type="match status" value="1"/>
</dbReference>
<accession>A0ABW2GSY3</accession>